<keyword evidence="3 6" id="KW-1133">Transmembrane helix</keyword>
<keyword evidence="2 6" id="KW-0812">Transmembrane</keyword>
<feature type="chain" id="PRO_5042603087" description="Mid2 domain-containing protein" evidence="7">
    <location>
        <begin position="19"/>
        <end position="278"/>
    </location>
</feature>
<evidence type="ECO:0000256" key="7">
    <source>
        <dbReference type="SAM" id="SignalP"/>
    </source>
</evidence>
<dbReference type="AlphaFoldDB" id="A0AAJ0EZL9"/>
<dbReference type="RefSeq" id="XP_060436000.1">
    <property type="nucleotide sequence ID" value="XM_060578652.1"/>
</dbReference>
<proteinExistence type="predicted"/>
<keyword evidence="4 6" id="KW-0472">Membrane</keyword>
<dbReference type="GeneID" id="85463178"/>
<feature type="transmembrane region" description="Helical" evidence="6">
    <location>
        <begin position="169"/>
        <end position="196"/>
    </location>
</feature>
<feature type="region of interest" description="Disordered" evidence="5">
    <location>
        <begin position="141"/>
        <end position="165"/>
    </location>
</feature>
<evidence type="ECO:0000256" key="5">
    <source>
        <dbReference type="SAM" id="MobiDB-lite"/>
    </source>
</evidence>
<organism evidence="8 9">
    <name type="scientific">Colletotrichum godetiae</name>
    <dbReference type="NCBI Taxonomy" id="1209918"/>
    <lineage>
        <taxon>Eukaryota</taxon>
        <taxon>Fungi</taxon>
        <taxon>Dikarya</taxon>
        <taxon>Ascomycota</taxon>
        <taxon>Pezizomycotina</taxon>
        <taxon>Sordariomycetes</taxon>
        <taxon>Hypocreomycetidae</taxon>
        <taxon>Glomerellales</taxon>
        <taxon>Glomerellaceae</taxon>
        <taxon>Colletotrichum</taxon>
        <taxon>Colletotrichum acutatum species complex</taxon>
    </lineage>
</organism>
<protein>
    <recommendedName>
        <fullName evidence="10">Mid2 domain-containing protein</fullName>
    </recommendedName>
</protein>
<dbReference type="GO" id="GO:0071944">
    <property type="term" value="C:cell periphery"/>
    <property type="evidence" value="ECO:0007669"/>
    <property type="project" value="UniProtKB-ARBA"/>
</dbReference>
<name>A0AAJ0EZL9_9PEZI</name>
<dbReference type="PANTHER" id="PTHR15549:SF26">
    <property type="entry name" value="AXIAL BUDDING PATTERN PROTEIN 2-RELATED"/>
    <property type="match status" value="1"/>
</dbReference>
<evidence type="ECO:0000256" key="4">
    <source>
        <dbReference type="ARBA" id="ARBA00023136"/>
    </source>
</evidence>
<evidence type="ECO:0000313" key="8">
    <source>
        <dbReference type="EMBL" id="KAK1700243.1"/>
    </source>
</evidence>
<comment type="subcellular location">
    <subcellularLocation>
        <location evidence="1">Membrane</location>
        <topology evidence="1">Single-pass membrane protein</topology>
    </subcellularLocation>
</comment>
<feature type="compositionally biased region" description="Low complexity" evidence="5">
    <location>
        <begin position="141"/>
        <end position="162"/>
    </location>
</feature>
<evidence type="ECO:0000256" key="6">
    <source>
        <dbReference type="SAM" id="Phobius"/>
    </source>
</evidence>
<evidence type="ECO:0000256" key="1">
    <source>
        <dbReference type="ARBA" id="ARBA00004167"/>
    </source>
</evidence>
<evidence type="ECO:0000256" key="2">
    <source>
        <dbReference type="ARBA" id="ARBA00022692"/>
    </source>
</evidence>
<dbReference type="PANTHER" id="PTHR15549">
    <property type="entry name" value="PAIRED IMMUNOGLOBULIN-LIKE TYPE 2 RECEPTOR"/>
    <property type="match status" value="1"/>
</dbReference>
<sequence length="278" mass="30101">MRLATIIFLCLWSCICNSSVFRRPPGAGPTGDFRDNPTYVIGEILDLQWDSDDNSAVDLTIIQVSEDILDIPRTTYLFPRADLANQQRTTYNWQIRFDGFPSSHDPNLSDIYFFRLLPAGVGGAGSTSHYFNITSNAASSVPSSSSTSVSATTVTSTTTNTPKSGDGGLAGGAVAGIAIGVMIGTLAVVGVVFILVRRRWKKTKRGRQIMAGPTAAGGTEEVHFYKRDMPAPSREVYGESRRFEAEGSGPSDMRFEMSGDVVERRENMGLGQGSGHHY</sequence>
<dbReference type="EMBL" id="JAHMHR010000002">
    <property type="protein sequence ID" value="KAK1700243.1"/>
    <property type="molecule type" value="Genomic_DNA"/>
</dbReference>
<keyword evidence="9" id="KW-1185">Reference proteome</keyword>
<accession>A0AAJ0EZL9</accession>
<dbReference type="GO" id="GO:0016020">
    <property type="term" value="C:membrane"/>
    <property type="evidence" value="ECO:0007669"/>
    <property type="project" value="UniProtKB-SubCell"/>
</dbReference>
<keyword evidence="7" id="KW-0732">Signal</keyword>
<evidence type="ECO:0000313" key="9">
    <source>
        <dbReference type="Proteomes" id="UP001224890"/>
    </source>
</evidence>
<evidence type="ECO:0008006" key="10">
    <source>
        <dbReference type="Google" id="ProtNLM"/>
    </source>
</evidence>
<reference evidence="8" key="1">
    <citation type="submission" date="2021-06" db="EMBL/GenBank/DDBJ databases">
        <title>Comparative genomics, transcriptomics and evolutionary studies reveal genomic signatures of adaptation to plant cell wall in hemibiotrophic fungi.</title>
        <authorList>
            <consortium name="DOE Joint Genome Institute"/>
            <person name="Baroncelli R."/>
            <person name="Diaz J.F."/>
            <person name="Benocci T."/>
            <person name="Peng M."/>
            <person name="Battaglia E."/>
            <person name="Haridas S."/>
            <person name="Andreopoulos W."/>
            <person name="Labutti K."/>
            <person name="Pangilinan J."/>
            <person name="Floch G.L."/>
            <person name="Makela M.R."/>
            <person name="Henrissat B."/>
            <person name="Grigoriev I.V."/>
            <person name="Crouch J.A."/>
            <person name="De Vries R.P."/>
            <person name="Sukno S.A."/>
            <person name="Thon M.R."/>
        </authorList>
    </citation>
    <scope>NUCLEOTIDE SEQUENCE</scope>
    <source>
        <strain evidence="8">CBS 193.32</strain>
    </source>
</reference>
<feature type="signal peptide" evidence="7">
    <location>
        <begin position="1"/>
        <end position="18"/>
    </location>
</feature>
<dbReference type="InterPro" id="IPR051694">
    <property type="entry name" value="Immunoregulatory_rcpt-like"/>
</dbReference>
<evidence type="ECO:0000256" key="3">
    <source>
        <dbReference type="ARBA" id="ARBA00022989"/>
    </source>
</evidence>
<gene>
    <name evidence="8" type="ORF">BDP55DRAFT_722810</name>
</gene>
<comment type="caution">
    <text evidence="8">The sequence shown here is derived from an EMBL/GenBank/DDBJ whole genome shotgun (WGS) entry which is preliminary data.</text>
</comment>
<dbReference type="Proteomes" id="UP001224890">
    <property type="component" value="Unassembled WGS sequence"/>
</dbReference>